<proteinExistence type="predicted"/>
<dbReference type="NCBIfam" id="NF047331">
    <property type="entry name" value="phage_HTJ"/>
    <property type="match status" value="1"/>
</dbReference>
<evidence type="ECO:0000313" key="2">
    <source>
        <dbReference type="Proteomes" id="UP000026913"/>
    </source>
</evidence>
<accession>A0A024E993</accession>
<reference evidence="1 2" key="1">
    <citation type="journal article" date="2012" name="J. Bacteriol.">
        <title>Genome sequence of cold-adapted Pseudomonas mandelii strain JR-1.</title>
        <authorList>
            <person name="Jang S.H."/>
            <person name="Kim J."/>
            <person name="Kim J."/>
            <person name="Hong S."/>
            <person name="Lee C."/>
        </authorList>
    </citation>
    <scope>NUCLEOTIDE SEQUENCE [LARGE SCALE GENOMIC DNA]</scope>
    <source>
        <strain evidence="1 2">JR-1</strain>
    </source>
</reference>
<dbReference type="GeneID" id="46431488"/>
<name>A0A024E993_9PSED</name>
<protein>
    <submittedName>
        <fullName evidence="1">Uncharacterized protein</fullName>
    </submittedName>
</protein>
<organism evidence="1 2">
    <name type="scientific">Pseudomonas mandelii JR-1</name>
    <dbReference type="NCBI Taxonomy" id="1147786"/>
    <lineage>
        <taxon>Bacteria</taxon>
        <taxon>Pseudomonadati</taxon>
        <taxon>Pseudomonadota</taxon>
        <taxon>Gammaproteobacteria</taxon>
        <taxon>Pseudomonadales</taxon>
        <taxon>Pseudomonadaceae</taxon>
        <taxon>Pseudomonas</taxon>
    </lineage>
</organism>
<sequence>MSFTQKHLDAVEAAIARGEKVVRYTDRTVEYRTVDELLKAREEIRTSLISAAGPRSRVVRLYHGGKGV</sequence>
<dbReference type="HOGENOM" id="CLU_200209_0_1_6"/>
<dbReference type="KEGG" id="pman:OU5_2066"/>
<dbReference type="OrthoDB" id="5574012at2"/>
<dbReference type="AlphaFoldDB" id="A0A024E993"/>
<dbReference type="RefSeq" id="WP_010462377.1">
    <property type="nucleotide sequence ID" value="NZ_CP005960.1"/>
</dbReference>
<dbReference type="EMBL" id="CP005960">
    <property type="protein sequence ID" value="AHZ69145.1"/>
    <property type="molecule type" value="Genomic_DNA"/>
</dbReference>
<evidence type="ECO:0000313" key="1">
    <source>
        <dbReference type="EMBL" id="AHZ69145.1"/>
    </source>
</evidence>
<dbReference type="Proteomes" id="UP000026913">
    <property type="component" value="Chromosome"/>
</dbReference>
<gene>
    <name evidence="1" type="ORF">OU5_2066</name>
</gene>